<dbReference type="AlphaFoldDB" id="A0A3M4QF91"/>
<feature type="region of interest" description="Disordered" evidence="1">
    <location>
        <begin position="1"/>
        <end position="125"/>
    </location>
</feature>
<gene>
    <name evidence="3" type="ORF">ALP97_00752</name>
</gene>
<dbReference type="InterPro" id="IPR046673">
    <property type="entry name" value="ToxA_N"/>
</dbReference>
<dbReference type="EMBL" id="RBRL01000175">
    <property type="protein sequence ID" value="RMQ89111.1"/>
    <property type="molecule type" value="Genomic_DNA"/>
</dbReference>
<dbReference type="RefSeq" id="WP_147473068.1">
    <property type="nucleotide sequence ID" value="NZ_RBRL01000175.1"/>
</dbReference>
<evidence type="ECO:0000313" key="3">
    <source>
        <dbReference type="EMBL" id="RMQ89111.1"/>
    </source>
</evidence>
<name>A0A3M4QF91_9PSED</name>
<accession>A0A3M4QF91</accession>
<protein>
    <recommendedName>
        <fullName evidence="2">Dermonecrotic toxin N-terminal domain-containing protein</fullName>
    </recommendedName>
</protein>
<feature type="compositionally biased region" description="Polar residues" evidence="1">
    <location>
        <begin position="643"/>
        <end position="654"/>
    </location>
</feature>
<dbReference type="Pfam" id="PF20178">
    <property type="entry name" value="ToxA_N"/>
    <property type="match status" value="1"/>
</dbReference>
<feature type="compositionally biased region" description="Basic and acidic residues" evidence="1">
    <location>
        <begin position="107"/>
        <end position="122"/>
    </location>
</feature>
<evidence type="ECO:0000259" key="2">
    <source>
        <dbReference type="Pfam" id="PF20178"/>
    </source>
</evidence>
<organism evidence="3 4">
    <name type="scientific">Pseudomonas salomonii</name>
    <dbReference type="NCBI Taxonomy" id="191391"/>
    <lineage>
        <taxon>Bacteria</taxon>
        <taxon>Pseudomonadati</taxon>
        <taxon>Pseudomonadota</taxon>
        <taxon>Gammaproteobacteria</taxon>
        <taxon>Pseudomonadales</taxon>
        <taxon>Pseudomonadaceae</taxon>
        <taxon>Pseudomonas</taxon>
    </lineage>
</organism>
<feature type="compositionally biased region" description="Basic and acidic residues" evidence="1">
    <location>
        <begin position="75"/>
        <end position="84"/>
    </location>
</feature>
<feature type="compositionally biased region" description="Polar residues" evidence="1">
    <location>
        <begin position="52"/>
        <end position="74"/>
    </location>
</feature>
<reference evidence="3 4" key="1">
    <citation type="submission" date="2018-08" db="EMBL/GenBank/DDBJ databases">
        <title>Recombination of ecologically and evolutionarily significant loci maintains genetic cohesion in the Pseudomonas syringae species complex.</title>
        <authorList>
            <person name="Dillon M."/>
            <person name="Thakur S."/>
            <person name="Almeida R.N.D."/>
            <person name="Weir B.S."/>
            <person name="Guttman D.S."/>
        </authorList>
    </citation>
    <scope>NUCLEOTIDE SEQUENCE [LARGE SCALE GENOMIC DNA]</scope>
    <source>
        <strain evidence="3 4">ICMP 11288</strain>
    </source>
</reference>
<feature type="region of interest" description="Disordered" evidence="1">
    <location>
        <begin position="600"/>
        <end position="655"/>
    </location>
</feature>
<evidence type="ECO:0000256" key="1">
    <source>
        <dbReference type="SAM" id="MobiDB-lite"/>
    </source>
</evidence>
<dbReference type="Proteomes" id="UP000277179">
    <property type="component" value="Unassembled WGS sequence"/>
</dbReference>
<evidence type="ECO:0000313" key="4">
    <source>
        <dbReference type="Proteomes" id="UP000277179"/>
    </source>
</evidence>
<sequence length="1195" mass="130668">MSTITPPQINSAPPLVLEQKNHAAPNSKLSTADAPSKDSARGAGADGHGRPGQNSSSAVQSQPHQLSISPSQTLRIRDDAKENELVEDVVPDPESPSGDKFYMHAPRRPEGKEISPHSKEPAPVDLGINIDVDDYVQKVARSFKDVNRDAATTVKKLVKEKWGVDIDPDTTFIVTYKYNTNAGKPYPAQIVSKISLTQGFIQNSQNIPEAERTHVPYYRGGPDIKLVDKLERVVTTISDFGGRANPGRESVHVTHTYQGVYVSAPSKPDIYGPSTQLPFSVNDLKRAISESDFQKSHTEFLNDFWDKNSAKYPVLVKASLVKSAHAQTQERTLADKDKQLLMRSIGLDPNQPAWADTPMESLLKPPSRDPDVETGLLTIGRYPSTDIMVITDKKGVVKNGKTIHRTLLYIPGNSSPIHSFDSPEEMKATLAKWAADPVKREALLQHFKLKERNGSEWHAGIIEALKGLGAWPKTGHRYKWNPDKEIKIEPYASPFTEVSERQRRRSYDDADLLITSKNDVIKKEIEKFLNKAAMVALLFTPFAFLMPEVALVLDVLAITSGAVEAGIGADDVAHGKPGGVEKLVFGVLNATLPVVARGIGGEGSGVTNERPSEPVEPSPGVDPETPAESVPEHAPPGHAANRVDNQTPTANGTGTIALKHEVGPDGQNVLVPDGIWAERPHILRREKYTDVVVGDKVYRFDPGKPDVLTEVGAAPDSEPLAGFEMKCGAPDARMRRDLNGLCYTKWIEQGGTPVYQEAQALEHRRLVPSPEVSGQPRTVVHDHRLYQVDANNGDQLIEVPRQSPITYRNQVTGSIVNEPDFGFDKLGKFRPINNDTVVVKLGPISDLSDDQRTLRGYKTQYNGKNYVVAEGDTGVFYFAELDASGQLDFQRITANNNPVSSRMIELHDQYKDIHGYAANGTPNQDIVVLPGMDDLVKNIVIHNNLSPAETQQLKNVLSGLSDEKQRELLLNIRAWGKKLNVTTALKSIALEKINMPATFNSLSPADKNKFFAEASREVIDRQFDATGIRSANQRIPNDVADGARAHSADEIVAWLYTRTAAPNYSEAIMKVGAGNCDQMAHVAVDTINISGGDARIAQVKGHTFAVVGGPKGGQITSGFKGPEWADAWIVDPWAGISCPASDYPAQFEGRMQDWSRSGKQILISDGGTPPQSVWRDPLDPAWINATVHGDAQVFG</sequence>
<feature type="domain" description="Dermonecrotic toxin N-terminal" evidence="2">
    <location>
        <begin position="142"/>
        <end position="449"/>
    </location>
</feature>
<proteinExistence type="predicted"/>
<feature type="compositionally biased region" description="Polar residues" evidence="1">
    <location>
        <begin position="1"/>
        <end position="11"/>
    </location>
</feature>
<comment type="caution">
    <text evidence="3">The sequence shown here is derived from an EMBL/GenBank/DDBJ whole genome shotgun (WGS) entry which is preliminary data.</text>
</comment>